<evidence type="ECO:0000313" key="2">
    <source>
        <dbReference type="EMBL" id="KCW76134.1"/>
    </source>
</evidence>
<sequence length="97" mass="10884">MAGAPCRNLALHTALLCVVTAPPSPPNPGLSPPDITACIAWPVQLPCCSDPRFWPRTTPIQGQLRLRSHLRGGHNLYDHNVIFHTHIRRNPMFRFSR</sequence>
<dbReference type="InParanoid" id="A0A059CD10"/>
<keyword evidence="1" id="KW-0732">Signal</keyword>
<organism evidence="2">
    <name type="scientific">Eucalyptus grandis</name>
    <name type="common">Flooded gum</name>
    <dbReference type="NCBI Taxonomy" id="71139"/>
    <lineage>
        <taxon>Eukaryota</taxon>
        <taxon>Viridiplantae</taxon>
        <taxon>Streptophyta</taxon>
        <taxon>Embryophyta</taxon>
        <taxon>Tracheophyta</taxon>
        <taxon>Spermatophyta</taxon>
        <taxon>Magnoliopsida</taxon>
        <taxon>eudicotyledons</taxon>
        <taxon>Gunneridae</taxon>
        <taxon>Pentapetalae</taxon>
        <taxon>rosids</taxon>
        <taxon>malvids</taxon>
        <taxon>Myrtales</taxon>
        <taxon>Myrtaceae</taxon>
        <taxon>Myrtoideae</taxon>
        <taxon>Eucalypteae</taxon>
        <taxon>Eucalyptus</taxon>
    </lineage>
</organism>
<dbReference type="Gramene" id="KCW76134">
    <property type="protein sequence ID" value="KCW76134"/>
    <property type="gene ID" value="EUGRSUZ_D00510"/>
</dbReference>
<accession>A0A059CD10</accession>
<evidence type="ECO:0008006" key="3">
    <source>
        <dbReference type="Google" id="ProtNLM"/>
    </source>
</evidence>
<evidence type="ECO:0000256" key="1">
    <source>
        <dbReference type="SAM" id="SignalP"/>
    </source>
</evidence>
<protein>
    <recommendedName>
        <fullName evidence="3">Secreted protein</fullName>
    </recommendedName>
</protein>
<reference evidence="2" key="1">
    <citation type="submission" date="2013-07" db="EMBL/GenBank/DDBJ databases">
        <title>The genome of Eucalyptus grandis.</title>
        <authorList>
            <person name="Schmutz J."/>
            <person name="Hayes R."/>
            <person name="Myburg A."/>
            <person name="Tuskan G."/>
            <person name="Grattapaglia D."/>
            <person name="Rokhsar D.S."/>
        </authorList>
    </citation>
    <scope>NUCLEOTIDE SEQUENCE</scope>
    <source>
        <tissue evidence="2">Leaf extractions</tissue>
    </source>
</reference>
<feature type="chain" id="PRO_5001569153" description="Secreted protein" evidence="1">
    <location>
        <begin position="22"/>
        <end position="97"/>
    </location>
</feature>
<proteinExistence type="predicted"/>
<name>A0A059CD10_EUCGR</name>
<dbReference type="AlphaFoldDB" id="A0A059CD10"/>
<feature type="signal peptide" evidence="1">
    <location>
        <begin position="1"/>
        <end position="21"/>
    </location>
</feature>
<dbReference type="EMBL" id="KK198756">
    <property type="protein sequence ID" value="KCW76134.1"/>
    <property type="molecule type" value="Genomic_DNA"/>
</dbReference>
<gene>
    <name evidence="2" type="ORF">EUGRSUZ_D00510</name>
</gene>